<keyword evidence="5" id="KW-1185">Reference proteome</keyword>
<dbReference type="InterPro" id="IPR001638">
    <property type="entry name" value="Solute-binding_3/MltF_N"/>
</dbReference>
<evidence type="ECO:0000259" key="3">
    <source>
        <dbReference type="Pfam" id="PF00497"/>
    </source>
</evidence>
<gene>
    <name evidence="4" type="ORF">PQU95_17705</name>
</gene>
<sequence>MNLRCLLLAITLAAGCAMPVLAAQPAVLNIAFSVMPPWKTVDAHGEAQGPYAHILRLLAEQLDATPHFIECSLSRCLQLMQRGEADVALGMAATPERVAYIDFLSPGLEEDSRIAFFMRSNDRRPLARYEDLAGLRVGVTHDRRYFARFDSDTSLQKDVALHTAESMRKLVAGRVDVVIAPVLHGRSVLAAESLAQRVRQMPLQVKSYGGFIAFSRLSPWGPYRANVAMAIMRMRAIGQLDPTRQIPRSRRCERTMPGLRTPGCGYDADALRP</sequence>
<reference evidence="4 5" key="1">
    <citation type="submission" date="2023-01" db="EMBL/GenBank/DDBJ databases">
        <title>Novel species of the genus Vogesella isolated from rivers.</title>
        <authorList>
            <person name="Lu H."/>
        </authorList>
    </citation>
    <scope>NUCLEOTIDE SEQUENCE [LARGE SCALE GENOMIC DNA]</scope>
    <source>
        <strain evidence="4 5">DC21W</strain>
    </source>
</reference>
<evidence type="ECO:0000256" key="2">
    <source>
        <dbReference type="SAM" id="SignalP"/>
    </source>
</evidence>
<feature type="signal peptide" evidence="2">
    <location>
        <begin position="1"/>
        <end position="22"/>
    </location>
</feature>
<dbReference type="PANTHER" id="PTHR35936">
    <property type="entry name" value="MEMBRANE-BOUND LYTIC MUREIN TRANSGLYCOSYLASE F"/>
    <property type="match status" value="1"/>
</dbReference>
<evidence type="ECO:0000313" key="4">
    <source>
        <dbReference type="EMBL" id="MDC7719041.1"/>
    </source>
</evidence>
<feature type="chain" id="PRO_5045093229" evidence="2">
    <location>
        <begin position="23"/>
        <end position="273"/>
    </location>
</feature>
<accession>A0ABT5J2I8</accession>
<dbReference type="PROSITE" id="PS51257">
    <property type="entry name" value="PROKAR_LIPOPROTEIN"/>
    <property type="match status" value="1"/>
</dbReference>
<protein>
    <submittedName>
        <fullName evidence="4">Transporter substrate-binding domain-containing protein</fullName>
    </submittedName>
</protein>
<keyword evidence="1 2" id="KW-0732">Signal</keyword>
<dbReference type="EMBL" id="JAQQLF010000030">
    <property type="protein sequence ID" value="MDC7719041.1"/>
    <property type="molecule type" value="Genomic_DNA"/>
</dbReference>
<dbReference type="Proteomes" id="UP001219956">
    <property type="component" value="Unassembled WGS sequence"/>
</dbReference>
<comment type="caution">
    <text evidence="4">The sequence shown here is derived from an EMBL/GenBank/DDBJ whole genome shotgun (WGS) entry which is preliminary data.</text>
</comment>
<proteinExistence type="predicted"/>
<dbReference type="SUPFAM" id="SSF53850">
    <property type="entry name" value="Periplasmic binding protein-like II"/>
    <property type="match status" value="1"/>
</dbReference>
<dbReference type="Pfam" id="PF00497">
    <property type="entry name" value="SBP_bac_3"/>
    <property type="match status" value="1"/>
</dbReference>
<feature type="domain" description="Solute-binding protein family 3/N-terminal" evidence="3">
    <location>
        <begin position="35"/>
        <end position="122"/>
    </location>
</feature>
<dbReference type="Gene3D" id="3.40.190.10">
    <property type="entry name" value="Periplasmic binding protein-like II"/>
    <property type="match status" value="2"/>
</dbReference>
<evidence type="ECO:0000256" key="1">
    <source>
        <dbReference type="ARBA" id="ARBA00022729"/>
    </source>
</evidence>
<dbReference type="RefSeq" id="WP_272753233.1">
    <property type="nucleotide sequence ID" value="NZ_JAQQLF010000030.1"/>
</dbReference>
<evidence type="ECO:0000313" key="5">
    <source>
        <dbReference type="Proteomes" id="UP001219956"/>
    </source>
</evidence>
<organism evidence="4 5">
    <name type="scientific">Vogesella aquatica</name>
    <dbReference type="NCBI Taxonomy" id="2984206"/>
    <lineage>
        <taxon>Bacteria</taxon>
        <taxon>Pseudomonadati</taxon>
        <taxon>Pseudomonadota</taxon>
        <taxon>Betaproteobacteria</taxon>
        <taxon>Neisseriales</taxon>
        <taxon>Chromobacteriaceae</taxon>
        <taxon>Vogesella</taxon>
    </lineage>
</organism>
<dbReference type="PANTHER" id="PTHR35936:SF35">
    <property type="entry name" value="L-CYSTINE-BINDING PROTEIN TCYJ"/>
    <property type="match status" value="1"/>
</dbReference>
<name>A0ABT5J2I8_9NEIS</name>